<protein>
    <submittedName>
        <fullName evidence="2">Uncharacterized protein</fullName>
    </submittedName>
</protein>
<gene>
    <name evidence="2" type="ORF">Tdes44962_MAKER05911</name>
</gene>
<dbReference type="Proteomes" id="UP001138500">
    <property type="component" value="Unassembled WGS sequence"/>
</dbReference>
<organism evidence="2 3">
    <name type="scientific">Teratosphaeria destructans</name>
    <dbReference type="NCBI Taxonomy" id="418781"/>
    <lineage>
        <taxon>Eukaryota</taxon>
        <taxon>Fungi</taxon>
        <taxon>Dikarya</taxon>
        <taxon>Ascomycota</taxon>
        <taxon>Pezizomycotina</taxon>
        <taxon>Dothideomycetes</taxon>
        <taxon>Dothideomycetidae</taxon>
        <taxon>Mycosphaerellales</taxon>
        <taxon>Teratosphaeriaceae</taxon>
        <taxon>Teratosphaeria</taxon>
    </lineage>
</organism>
<dbReference type="OrthoDB" id="5153521at2759"/>
<comment type="caution">
    <text evidence="2">The sequence shown here is derived from an EMBL/GenBank/DDBJ whole genome shotgun (WGS) entry which is preliminary data.</text>
</comment>
<dbReference type="AlphaFoldDB" id="A0A9W7SIW1"/>
<reference evidence="2 3" key="2">
    <citation type="journal article" date="2021" name="Curr. Genet.">
        <title>Genetic response to nitrogen starvation in the aggressive Eucalyptus foliar pathogen Teratosphaeria destructans.</title>
        <authorList>
            <person name="Havenga M."/>
            <person name="Wingfield B.D."/>
            <person name="Wingfield M.J."/>
            <person name="Dreyer L.L."/>
            <person name="Roets F."/>
            <person name="Aylward J."/>
        </authorList>
    </citation>
    <scope>NUCLEOTIDE SEQUENCE [LARGE SCALE GENOMIC DNA]</scope>
    <source>
        <strain evidence="2">CMW44962</strain>
    </source>
</reference>
<accession>A0A9W7SIW1</accession>
<dbReference type="EMBL" id="RIBY02002489">
    <property type="protein sequence ID" value="KAH9811178.1"/>
    <property type="molecule type" value="Genomic_DNA"/>
</dbReference>
<feature type="compositionally biased region" description="Polar residues" evidence="1">
    <location>
        <begin position="1"/>
        <end position="20"/>
    </location>
</feature>
<feature type="region of interest" description="Disordered" evidence="1">
    <location>
        <begin position="1"/>
        <end position="116"/>
    </location>
</feature>
<proteinExistence type="predicted"/>
<keyword evidence="3" id="KW-1185">Reference proteome</keyword>
<evidence type="ECO:0000313" key="2">
    <source>
        <dbReference type="EMBL" id="KAH9811178.1"/>
    </source>
</evidence>
<feature type="compositionally biased region" description="Polar residues" evidence="1">
    <location>
        <begin position="92"/>
        <end position="108"/>
    </location>
</feature>
<evidence type="ECO:0000313" key="3">
    <source>
        <dbReference type="Proteomes" id="UP001138500"/>
    </source>
</evidence>
<evidence type="ECO:0000256" key="1">
    <source>
        <dbReference type="SAM" id="MobiDB-lite"/>
    </source>
</evidence>
<reference evidence="2 3" key="1">
    <citation type="journal article" date="2018" name="IMA Fungus">
        <title>IMA Genome-F 10: Nine draft genome sequences of Claviceps purpurea s.lat., including C. arundinis, C. humidiphila, and C. cf. spartinae, pseudomolecules for the pitch canker pathogen Fusarium circinatum, draft genome of Davidsoniella eucalypti, Grosmannia galeiformis, Quambalaria eucalypti, and Teratosphaeria destructans.</title>
        <authorList>
            <person name="Wingfield B.D."/>
            <person name="Liu M."/>
            <person name="Nguyen H.D."/>
            <person name="Lane F.A."/>
            <person name="Morgan S.W."/>
            <person name="De Vos L."/>
            <person name="Wilken P.M."/>
            <person name="Duong T.A."/>
            <person name="Aylward J."/>
            <person name="Coetzee M.P."/>
            <person name="Dadej K."/>
            <person name="De Beer Z.W."/>
            <person name="Findlay W."/>
            <person name="Havenga M."/>
            <person name="Kolarik M."/>
            <person name="Menzies J.G."/>
            <person name="Naidoo K."/>
            <person name="Pochopski O."/>
            <person name="Shoukouhi P."/>
            <person name="Santana Q.C."/>
            <person name="Seifert K.A."/>
            <person name="Soal N."/>
            <person name="Steenkamp E.T."/>
            <person name="Tatham C.T."/>
            <person name="van der Nest M.A."/>
            <person name="Wingfield M.J."/>
        </authorList>
    </citation>
    <scope>NUCLEOTIDE SEQUENCE [LARGE SCALE GENOMIC DNA]</scope>
    <source>
        <strain evidence="2">CMW44962</strain>
    </source>
</reference>
<sequence length="208" mass="22575">MSSEQTLPTFSTSDLRSTAQDYKRDAARKHKWALGTAPMAAGRQQGGKPRPHRPNETAFNARRREAKSAAVASIQSSSKIARKHDMLEGNQDRVSSSDEATNSSCNSSDLEDQVFSPTPAEAGALYSFSARGPSHGSQILNAALAKAVERFEERETVKLVNNEYEVLDDEGESVGLTPAKRKGKSYAKVVKEVAPSGGDIDEDEYEIV</sequence>
<name>A0A9W7SIW1_9PEZI</name>